<dbReference type="Proteomes" id="UP001050975">
    <property type="component" value="Unassembled WGS sequence"/>
</dbReference>
<evidence type="ECO:0000313" key="2">
    <source>
        <dbReference type="Proteomes" id="UP001050975"/>
    </source>
</evidence>
<name>A0AAV3XEY3_9CYAN</name>
<sequence length="154" mass="16840">MLFLVTKGCPKTVDVMAYQPNFHTHKPGNESCATIVDPIIVLHSEYNYGQNSSFSYPTDPAGTRQTGKLRSTTGYFVCRSDSGLYQKPPEKACGGDIESYSTLLRGPCIHTLTLGVQRGTQSKSNSPIVKNAESRLGVDLKIPCYHAPVLIQCQ</sequence>
<accession>A0AAV3XEY3</accession>
<organism evidence="1 2">
    <name type="scientific">Microseira wollei NIES-4236</name>
    <dbReference type="NCBI Taxonomy" id="2530354"/>
    <lineage>
        <taxon>Bacteria</taxon>
        <taxon>Bacillati</taxon>
        <taxon>Cyanobacteriota</taxon>
        <taxon>Cyanophyceae</taxon>
        <taxon>Oscillatoriophycideae</taxon>
        <taxon>Aerosakkonematales</taxon>
        <taxon>Aerosakkonemataceae</taxon>
        <taxon>Microseira</taxon>
    </lineage>
</organism>
<proteinExistence type="predicted"/>
<keyword evidence="2" id="KW-1185">Reference proteome</keyword>
<reference evidence="1" key="1">
    <citation type="submission" date="2019-10" db="EMBL/GenBank/DDBJ databases">
        <title>Draft genome sequece of Microseira wollei NIES-4236.</title>
        <authorList>
            <person name="Yamaguchi H."/>
            <person name="Suzuki S."/>
            <person name="Kawachi M."/>
        </authorList>
    </citation>
    <scope>NUCLEOTIDE SEQUENCE</scope>
    <source>
        <strain evidence="1">NIES-4236</strain>
    </source>
</reference>
<dbReference type="AlphaFoldDB" id="A0AAV3XEY3"/>
<dbReference type="EMBL" id="BLAY01000066">
    <property type="protein sequence ID" value="GET39420.1"/>
    <property type="molecule type" value="Genomic_DNA"/>
</dbReference>
<evidence type="ECO:0000313" key="1">
    <source>
        <dbReference type="EMBL" id="GET39420.1"/>
    </source>
</evidence>
<protein>
    <submittedName>
        <fullName evidence="1">Uncharacterized protein</fullName>
    </submittedName>
</protein>
<gene>
    <name evidence="1" type="ORF">MiSe_41890</name>
</gene>
<comment type="caution">
    <text evidence="1">The sequence shown here is derived from an EMBL/GenBank/DDBJ whole genome shotgun (WGS) entry which is preliminary data.</text>
</comment>